<name>A0A1S1NAI7_9GAMM</name>
<dbReference type="RefSeq" id="WP_070991285.1">
    <property type="nucleotide sequence ID" value="NZ_CBCSHD010000001.1"/>
</dbReference>
<dbReference type="STRING" id="327939.BIW53_07695"/>
<evidence type="ECO:0000256" key="1">
    <source>
        <dbReference type="SAM" id="Phobius"/>
    </source>
</evidence>
<keyword evidence="1" id="KW-0472">Membrane</keyword>
<feature type="transmembrane region" description="Helical" evidence="1">
    <location>
        <begin position="40"/>
        <end position="56"/>
    </location>
</feature>
<dbReference type="EMBL" id="MNAN01000028">
    <property type="protein sequence ID" value="OHU95709.1"/>
    <property type="molecule type" value="Genomic_DNA"/>
</dbReference>
<evidence type="ECO:0000313" key="3">
    <source>
        <dbReference type="Proteomes" id="UP000180253"/>
    </source>
</evidence>
<reference evidence="2 3" key="1">
    <citation type="submission" date="2016-10" db="EMBL/GenBank/DDBJ databases">
        <title>Pseudoalteromonas amylolytica sp. nov., isolated from the surface seawater.</title>
        <authorList>
            <person name="Wu Y.-H."/>
            <person name="Cheng H."/>
            <person name="Jin X.-B."/>
            <person name="Wang C.-S."/>
            <person name="Xu X.-W."/>
        </authorList>
    </citation>
    <scope>NUCLEOTIDE SEQUENCE [LARGE SCALE GENOMIC DNA]</scope>
    <source>
        <strain evidence="2 3">JCM 12483</strain>
    </source>
</reference>
<protein>
    <submittedName>
        <fullName evidence="2">Uncharacterized protein</fullName>
    </submittedName>
</protein>
<comment type="caution">
    <text evidence="2">The sequence shown here is derived from an EMBL/GenBank/DDBJ whole genome shotgun (WGS) entry which is preliminary data.</text>
</comment>
<evidence type="ECO:0000313" key="2">
    <source>
        <dbReference type="EMBL" id="OHU95709.1"/>
    </source>
</evidence>
<accession>A0A1S1NAI7</accession>
<keyword evidence="1" id="KW-0812">Transmembrane</keyword>
<keyword evidence="3" id="KW-1185">Reference proteome</keyword>
<keyword evidence="1" id="KW-1133">Transmembrane helix</keyword>
<dbReference type="OrthoDB" id="6314641at2"/>
<sequence length="100" mass="11499">MIIRLSQIKSLEPYKLRDKQRILAIALDEMPATRKVTLRIAKLTVLIPFFIALAYFEGWSLLPILLVAGLSYPILTSPIEIIFAKPWLNEAVDKFESEQR</sequence>
<dbReference type="Proteomes" id="UP000180253">
    <property type="component" value="Unassembled WGS sequence"/>
</dbReference>
<gene>
    <name evidence="2" type="ORF">BIW53_07695</name>
</gene>
<proteinExistence type="predicted"/>
<organism evidence="2 3">
    <name type="scientific">Pseudoalteromonas byunsanensis</name>
    <dbReference type="NCBI Taxonomy" id="327939"/>
    <lineage>
        <taxon>Bacteria</taxon>
        <taxon>Pseudomonadati</taxon>
        <taxon>Pseudomonadota</taxon>
        <taxon>Gammaproteobacteria</taxon>
        <taxon>Alteromonadales</taxon>
        <taxon>Pseudoalteromonadaceae</taxon>
        <taxon>Pseudoalteromonas</taxon>
    </lineage>
</organism>
<dbReference type="AlphaFoldDB" id="A0A1S1NAI7"/>